<proteinExistence type="inferred from homology"/>
<evidence type="ECO:0000256" key="1">
    <source>
        <dbReference type="ARBA" id="ARBA00007261"/>
    </source>
</evidence>
<dbReference type="PANTHER" id="PTHR11851">
    <property type="entry name" value="METALLOPROTEASE"/>
    <property type="match status" value="1"/>
</dbReference>
<dbReference type="Proteomes" id="UP001487296">
    <property type="component" value="Unassembled WGS sequence"/>
</dbReference>
<gene>
    <name evidence="4" type="ORF">AAAT34_03520</name>
</gene>
<dbReference type="InterPro" id="IPR011249">
    <property type="entry name" value="Metalloenz_LuxS/M16"/>
</dbReference>
<accession>A0ABV1FP09</accession>
<evidence type="ECO:0000313" key="4">
    <source>
        <dbReference type="EMBL" id="MEQ2486122.1"/>
    </source>
</evidence>
<dbReference type="EMBL" id="JBBNFP010000008">
    <property type="protein sequence ID" value="MEQ2486122.1"/>
    <property type="molecule type" value="Genomic_DNA"/>
</dbReference>
<feature type="domain" description="Peptidase M16 C-terminal" evidence="3">
    <location>
        <begin position="166"/>
        <end position="364"/>
    </location>
</feature>
<sequence length="432" mass="48283">MKYNTCTLSNGLRVIHLPSASPVVYCGYQVGAGSRHEDRGDEGLAHFCEHVTFKGTERRSAWSILNSLEQVGGSLNAYTNKEDTCYYAAILKEHLTRAVGLLTDIVFHSTYPQAEIDKEVEVIGDEIDSYNDSPAELIFDEFENILFDGHPLGHNILGSTERVHAFTTADALRFARKHYRTDNAVFFAYGDINFAQLVRMLKRATEGMAVGAAEPNLLPFGAATEPSAHRVEPSKAVPTKEIASPLWGRVILSDRDTHQAHVVLGCRSYDAHDPRRTTLYLLNNMLGGPGMNARLNVALRERHGLVYTVESSMVSYSDTGVWCTYFGCDHHDTRRCLRLVRHELNRFMQAPLSESQLRAAKRQLIGQIGVACDSRESFALDFGRIYLHYGLEKDIEALCRRVEAVTAESLMEVARDLFAPENLTTLIFGNHA</sequence>
<dbReference type="InterPro" id="IPR007863">
    <property type="entry name" value="Peptidase_M16_C"/>
</dbReference>
<dbReference type="Pfam" id="PF00675">
    <property type="entry name" value="Peptidase_M16"/>
    <property type="match status" value="1"/>
</dbReference>
<dbReference type="Pfam" id="PF05193">
    <property type="entry name" value="Peptidase_M16_C"/>
    <property type="match status" value="1"/>
</dbReference>
<feature type="domain" description="Peptidase M16 N-terminal" evidence="2">
    <location>
        <begin position="21"/>
        <end position="158"/>
    </location>
</feature>
<name>A0ABV1FP09_9BACT</name>
<comment type="similarity">
    <text evidence="1">Belongs to the peptidase M16 family.</text>
</comment>
<dbReference type="InterPro" id="IPR011765">
    <property type="entry name" value="Pept_M16_N"/>
</dbReference>
<dbReference type="Gene3D" id="3.30.830.10">
    <property type="entry name" value="Metalloenzyme, LuxS/M16 peptidase-like"/>
    <property type="match status" value="2"/>
</dbReference>
<dbReference type="PANTHER" id="PTHR11851:SF49">
    <property type="entry name" value="MITOCHONDRIAL-PROCESSING PEPTIDASE SUBUNIT ALPHA"/>
    <property type="match status" value="1"/>
</dbReference>
<reference evidence="4 5" key="1">
    <citation type="submission" date="2024-04" db="EMBL/GenBank/DDBJ databases">
        <title>Human intestinal bacterial collection.</title>
        <authorList>
            <person name="Pauvert C."/>
            <person name="Hitch T.C.A."/>
            <person name="Clavel T."/>
        </authorList>
    </citation>
    <scope>NUCLEOTIDE SEQUENCE [LARGE SCALE GENOMIC DNA]</scope>
    <source>
        <strain evidence="4 5">CLA-AA-H145</strain>
    </source>
</reference>
<comment type="caution">
    <text evidence="4">The sequence shown here is derived from an EMBL/GenBank/DDBJ whole genome shotgun (WGS) entry which is preliminary data.</text>
</comment>
<keyword evidence="5" id="KW-1185">Reference proteome</keyword>
<dbReference type="InterPro" id="IPR050361">
    <property type="entry name" value="MPP/UQCRC_Complex"/>
</dbReference>
<dbReference type="RefSeq" id="WP_215759262.1">
    <property type="nucleotide sequence ID" value="NZ_JAHKBE010000008.1"/>
</dbReference>
<evidence type="ECO:0000259" key="3">
    <source>
        <dbReference type="Pfam" id="PF05193"/>
    </source>
</evidence>
<evidence type="ECO:0000313" key="5">
    <source>
        <dbReference type="Proteomes" id="UP001487296"/>
    </source>
</evidence>
<organism evidence="4 5">
    <name type="scientific">Hallella faecis</name>
    <dbReference type="NCBI Taxonomy" id="2841596"/>
    <lineage>
        <taxon>Bacteria</taxon>
        <taxon>Pseudomonadati</taxon>
        <taxon>Bacteroidota</taxon>
        <taxon>Bacteroidia</taxon>
        <taxon>Bacteroidales</taxon>
        <taxon>Prevotellaceae</taxon>
        <taxon>Hallella</taxon>
    </lineage>
</organism>
<evidence type="ECO:0000259" key="2">
    <source>
        <dbReference type="Pfam" id="PF00675"/>
    </source>
</evidence>
<dbReference type="SUPFAM" id="SSF63411">
    <property type="entry name" value="LuxS/MPP-like metallohydrolase"/>
    <property type="match status" value="2"/>
</dbReference>
<protein>
    <submittedName>
        <fullName evidence="4">Pitrilysin family protein</fullName>
    </submittedName>
</protein>